<evidence type="ECO:0000313" key="1">
    <source>
        <dbReference type="EMBL" id="VDP01646.1"/>
    </source>
</evidence>
<name>A0A183M9G5_9TREM</name>
<accession>A0A183M9G5</accession>
<dbReference type="EMBL" id="UZAI01008296">
    <property type="protein sequence ID" value="VDP01646.1"/>
    <property type="molecule type" value="Genomic_DNA"/>
</dbReference>
<reference evidence="1 2" key="1">
    <citation type="submission" date="2018-11" db="EMBL/GenBank/DDBJ databases">
        <authorList>
            <consortium name="Pathogen Informatics"/>
        </authorList>
    </citation>
    <scope>NUCLEOTIDE SEQUENCE [LARGE SCALE GENOMIC DNA]</scope>
    <source>
        <strain evidence="1 2">Zambia</strain>
    </source>
</reference>
<organism evidence="1 2">
    <name type="scientific">Schistosoma margrebowiei</name>
    <dbReference type="NCBI Taxonomy" id="48269"/>
    <lineage>
        <taxon>Eukaryota</taxon>
        <taxon>Metazoa</taxon>
        <taxon>Spiralia</taxon>
        <taxon>Lophotrochozoa</taxon>
        <taxon>Platyhelminthes</taxon>
        <taxon>Trematoda</taxon>
        <taxon>Digenea</taxon>
        <taxon>Strigeidida</taxon>
        <taxon>Schistosomatoidea</taxon>
        <taxon>Schistosomatidae</taxon>
        <taxon>Schistosoma</taxon>
    </lineage>
</organism>
<proteinExistence type="predicted"/>
<keyword evidence="2" id="KW-1185">Reference proteome</keyword>
<dbReference type="AlphaFoldDB" id="A0A183M9G5"/>
<dbReference type="Proteomes" id="UP000277204">
    <property type="component" value="Unassembled WGS sequence"/>
</dbReference>
<gene>
    <name evidence="1" type="ORF">SMRZ_LOCUS12690</name>
</gene>
<protein>
    <submittedName>
        <fullName evidence="1">Uncharacterized protein</fullName>
    </submittedName>
</protein>
<evidence type="ECO:0000313" key="2">
    <source>
        <dbReference type="Proteomes" id="UP000277204"/>
    </source>
</evidence>
<sequence length="78" mass="8807">MVVGGSQHETLDLDFVVFGTRQQGVTVILRELMLPEGIRSRVTIMSRTLMFITQGLHILFNHCIICLFTVIQTLNSLC</sequence>